<accession>A0A8J4FDK4</accession>
<dbReference type="EMBL" id="BNCP01000002">
    <property type="protein sequence ID" value="GIL70536.1"/>
    <property type="molecule type" value="Genomic_DNA"/>
</dbReference>
<reference evidence="2" key="1">
    <citation type="journal article" date="2021" name="Proc. Natl. Acad. Sci. U.S.A.">
        <title>Three genomes in the algal genus Volvox reveal the fate of a haploid sex-determining region after a transition to homothallism.</title>
        <authorList>
            <person name="Yamamoto K."/>
            <person name="Hamaji T."/>
            <person name="Kawai-Toyooka H."/>
            <person name="Matsuzaki R."/>
            <person name="Takahashi F."/>
            <person name="Nishimura Y."/>
            <person name="Kawachi M."/>
            <person name="Noguchi H."/>
            <person name="Minakuchi Y."/>
            <person name="Umen J.G."/>
            <person name="Toyoda A."/>
            <person name="Nozaki H."/>
        </authorList>
    </citation>
    <scope>NUCLEOTIDE SEQUENCE</scope>
    <source>
        <strain evidence="2">NIES-3786</strain>
    </source>
</reference>
<organism evidence="2 3">
    <name type="scientific">Volvox reticuliferus</name>
    <dbReference type="NCBI Taxonomy" id="1737510"/>
    <lineage>
        <taxon>Eukaryota</taxon>
        <taxon>Viridiplantae</taxon>
        <taxon>Chlorophyta</taxon>
        <taxon>core chlorophytes</taxon>
        <taxon>Chlorophyceae</taxon>
        <taxon>CS clade</taxon>
        <taxon>Chlamydomonadales</taxon>
        <taxon>Volvocaceae</taxon>
        <taxon>Volvox</taxon>
    </lineage>
</organism>
<sequence length="108" mass="11056">MILQRQCTQPGYVPPSPSLITSARSPSVTTSSFARDGRAVPELFCVLGFVPFSAKSTAHATRAAMMSSASSNPSSVRAMPGFGVATMSERDGDIPGQGPLALALAAVA</sequence>
<protein>
    <submittedName>
        <fullName evidence="2">Uncharacterized protein</fullName>
    </submittedName>
</protein>
<gene>
    <name evidence="2" type="ORF">Vretifemale_1271</name>
</gene>
<evidence type="ECO:0000313" key="2">
    <source>
        <dbReference type="EMBL" id="GIL70536.1"/>
    </source>
</evidence>
<keyword evidence="3" id="KW-1185">Reference proteome</keyword>
<dbReference type="Proteomes" id="UP000747110">
    <property type="component" value="Unassembled WGS sequence"/>
</dbReference>
<evidence type="ECO:0000313" key="3">
    <source>
        <dbReference type="Proteomes" id="UP000747110"/>
    </source>
</evidence>
<name>A0A8J4FDK4_9CHLO</name>
<comment type="caution">
    <text evidence="2">The sequence shown here is derived from an EMBL/GenBank/DDBJ whole genome shotgun (WGS) entry which is preliminary data.</text>
</comment>
<dbReference type="AlphaFoldDB" id="A0A8J4FDK4"/>
<proteinExistence type="predicted"/>
<evidence type="ECO:0000256" key="1">
    <source>
        <dbReference type="SAM" id="MobiDB-lite"/>
    </source>
</evidence>
<feature type="region of interest" description="Disordered" evidence="1">
    <location>
        <begin position="1"/>
        <end position="24"/>
    </location>
</feature>